<reference evidence="3 4" key="1">
    <citation type="journal article" date="2017" name="Nature">
        <title>Atmospheric trace gases support primary production in Antarctic desert surface soil.</title>
        <authorList>
            <person name="Ji M."/>
            <person name="Greening C."/>
            <person name="Vanwonterghem I."/>
            <person name="Carere C.R."/>
            <person name="Bay S.K."/>
            <person name="Steen J.A."/>
            <person name="Montgomery K."/>
            <person name="Lines T."/>
            <person name="Beardall J."/>
            <person name="van Dorst J."/>
            <person name="Snape I."/>
            <person name="Stott M.B."/>
            <person name="Hugenholtz P."/>
            <person name="Ferrari B.C."/>
        </authorList>
    </citation>
    <scope>NUCLEOTIDE SEQUENCE [LARGE SCALE GENOMIC DNA]</scope>
    <source>
        <strain evidence="3">RRmetagenome_bin12</strain>
    </source>
</reference>
<evidence type="ECO:0000313" key="4">
    <source>
        <dbReference type="Proteomes" id="UP000248724"/>
    </source>
</evidence>
<dbReference type="Pfam" id="PF13480">
    <property type="entry name" value="Acetyltransf_6"/>
    <property type="match status" value="1"/>
</dbReference>
<dbReference type="Proteomes" id="UP000248724">
    <property type="component" value="Unassembled WGS sequence"/>
</dbReference>
<comment type="caution">
    <text evidence="3">The sequence shown here is derived from an EMBL/GenBank/DDBJ whole genome shotgun (WGS) entry which is preliminary data.</text>
</comment>
<dbReference type="EMBL" id="QHBU01000196">
    <property type="protein sequence ID" value="PZR79625.1"/>
    <property type="molecule type" value="Genomic_DNA"/>
</dbReference>
<feature type="domain" description="BioF2-like acetyltransferase" evidence="1">
    <location>
        <begin position="169"/>
        <end position="306"/>
    </location>
</feature>
<evidence type="ECO:0000313" key="2">
    <source>
        <dbReference type="EMBL" id="MBJ7594371.1"/>
    </source>
</evidence>
<gene>
    <name evidence="3" type="ORF">DLM65_10145</name>
    <name evidence="2" type="ORF">JF886_05810</name>
</gene>
<name>A0A2W5Z9S2_9BACT</name>
<dbReference type="InterPro" id="IPR038740">
    <property type="entry name" value="BioF2-like_GNAT_dom"/>
</dbReference>
<dbReference type="InterPro" id="IPR016181">
    <property type="entry name" value="Acyl_CoA_acyltransferase"/>
</dbReference>
<dbReference type="SUPFAM" id="SSF55729">
    <property type="entry name" value="Acyl-CoA N-acyltransferases (Nat)"/>
    <property type="match status" value="1"/>
</dbReference>
<evidence type="ECO:0000313" key="5">
    <source>
        <dbReference type="Proteomes" id="UP000606991"/>
    </source>
</evidence>
<evidence type="ECO:0000259" key="1">
    <source>
        <dbReference type="Pfam" id="PF13480"/>
    </source>
</evidence>
<organism evidence="3 4">
    <name type="scientific">Candidatus Aeolococcus gillhamiae</name>
    <dbReference type="NCBI Taxonomy" id="3127015"/>
    <lineage>
        <taxon>Bacteria</taxon>
        <taxon>Bacillati</taxon>
        <taxon>Candidatus Dormiibacterota</taxon>
        <taxon>Candidatus Dormibacteria</taxon>
        <taxon>Candidatus Aeolococcales</taxon>
        <taxon>Candidatus Aeolococcaceae</taxon>
        <taxon>Candidatus Aeolococcus</taxon>
    </lineage>
</organism>
<proteinExistence type="predicted"/>
<accession>A0A934JRN3</accession>
<dbReference type="Proteomes" id="UP000606991">
    <property type="component" value="Unassembled WGS sequence"/>
</dbReference>
<protein>
    <submittedName>
        <fullName evidence="2">GNAT family N-acetyltransferase</fullName>
    </submittedName>
</protein>
<dbReference type="RefSeq" id="WP_337310509.1">
    <property type="nucleotide sequence ID" value="NZ_JAEKNS010000065.1"/>
</dbReference>
<accession>A0A2W5Z9S2</accession>
<reference evidence="2 5" key="3">
    <citation type="submission" date="2020-10" db="EMBL/GenBank/DDBJ databases">
        <title>Ca. Dormibacterota MAGs.</title>
        <authorList>
            <person name="Montgomery K."/>
        </authorList>
    </citation>
    <scope>NUCLEOTIDE SEQUENCE [LARGE SCALE GENOMIC DNA]</scope>
    <source>
        <strain evidence="2">SC8812_S17_18</strain>
    </source>
</reference>
<dbReference type="EMBL" id="JAEKNS010000065">
    <property type="protein sequence ID" value="MBJ7594371.1"/>
    <property type="molecule type" value="Genomic_DNA"/>
</dbReference>
<reference evidence="3" key="2">
    <citation type="submission" date="2018-05" db="EMBL/GenBank/DDBJ databases">
        <authorList>
            <person name="Ferrari B."/>
        </authorList>
    </citation>
    <scope>NUCLEOTIDE SEQUENCE</scope>
    <source>
        <strain evidence="3">RRmetagenome_bin12</strain>
    </source>
</reference>
<dbReference type="Gene3D" id="3.40.630.30">
    <property type="match status" value="1"/>
</dbReference>
<evidence type="ECO:0000313" key="3">
    <source>
        <dbReference type="EMBL" id="PZR79625.1"/>
    </source>
</evidence>
<sequence length="363" mass="39203">MTSGEHQPDSSPAIRVEASDSLGEYARAWDDLVQGMPIPSPFLRSWWLDSGATSSPSIVLVLRADRLIGGLALQRDRHLGVERLRVLGSGVLCPDHLDAVAAPSMEQVVVGALRDWLSRGGDRLIDLDGIVTSSLVRAALPGRVRRDHTATAPFIALTAGTPMQSSAGLRRRVARTDKRLRAEAGDCRVELVGDLDTGLQLLRRLHMERWGGASGFLDGFASFAGVCRAAASRGEVLFYALYAGDDAIAVTVSFDVGGRVSHYQSGRDTDRRWHGAGTLLQARLIDEAVQRGSREVDLLRGEEAYKADFATGGRDLWRLRSATGPRAAAALIVDIAAQRGRRLAGRARGHLQRLVSHQSPPQA</sequence>
<dbReference type="AlphaFoldDB" id="A0A2W5Z9S2"/>